<accession>A0ABX8TKU7</accession>
<dbReference type="EMBL" id="CP080034">
    <property type="protein sequence ID" value="QYC11442.1"/>
    <property type="molecule type" value="Genomic_DNA"/>
</dbReference>
<sequence>MPDGPSSHRLRALLADVNAHDQAKLPTWLADDVLYAVEGSFEISGRGVVSSLWRRMFATYERLGIGLIKCVSTGSIVIAHQNWELGRPGGPPVRLDGMTVYQFRDDLIAEWRTYLDLRATSEADRALCSRLRAGRW</sequence>
<organism evidence="2 3">
    <name type="scientific">Brevundimonas nasdae</name>
    <dbReference type="NCBI Taxonomy" id="172043"/>
    <lineage>
        <taxon>Bacteria</taxon>
        <taxon>Pseudomonadati</taxon>
        <taxon>Pseudomonadota</taxon>
        <taxon>Alphaproteobacteria</taxon>
        <taxon>Caulobacterales</taxon>
        <taxon>Caulobacteraceae</taxon>
        <taxon>Brevundimonas</taxon>
    </lineage>
</organism>
<gene>
    <name evidence="2" type="ORF">KWG56_05560</name>
</gene>
<evidence type="ECO:0000313" key="3">
    <source>
        <dbReference type="Proteomes" id="UP000824334"/>
    </source>
</evidence>
<reference evidence="2 3" key="1">
    <citation type="submission" date="2021-07" db="EMBL/GenBank/DDBJ databases">
        <title>Isolation and characterization of bacteria from a gold mining with a capacity of golden bioaccumulation.</title>
        <authorList>
            <person name="Yang X.J."/>
        </authorList>
    </citation>
    <scope>NUCLEOTIDE SEQUENCE [LARGE SCALE GENOMIC DNA]</scope>
    <source>
        <strain evidence="2 3">Au29</strain>
    </source>
</reference>
<evidence type="ECO:0000313" key="2">
    <source>
        <dbReference type="EMBL" id="QYC11442.1"/>
    </source>
</evidence>
<dbReference type="Pfam" id="PF12680">
    <property type="entry name" value="SnoaL_2"/>
    <property type="match status" value="1"/>
</dbReference>
<protein>
    <submittedName>
        <fullName evidence="2">Nuclear transport factor 2 family protein</fullName>
    </submittedName>
</protein>
<dbReference type="Proteomes" id="UP000824334">
    <property type="component" value="Chromosome"/>
</dbReference>
<feature type="domain" description="SnoaL-like" evidence="1">
    <location>
        <begin position="11"/>
        <end position="111"/>
    </location>
</feature>
<keyword evidence="3" id="KW-1185">Reference proteome</keyword>
<dbReference type="InterPro" id="IPR037401">
    <property type="entry name" value="SnoaL-like"/>
</dbReference>
<name>A0ABX8TKU7_9CAUL</name>
<proteinExistence type="predicted"/>
<dbReference type="RefSeq" id="WP_219354021.1">
    <property type="nucleotide sequence ID" value="NZ_CP080034.1"/>
</dbReference>
<dbReference type="GeneID" id="302579994"/>
<evidence type="ECO:0000259" key="1">
    <source>
        <dbReference type="Pfam" id="PF12680"/>
    </source>
</evidence>